<sequence>MRWRSYLIGFVVRSIFLPFYNFDTPKLTLDSNIVSKTIKLFGRSVNFIKRDFNSSTTV</sequence>
<proteinExistence type="predicted"/>
<dbReference type="AlphaFoldDB" id="A0A1I7J4E1"/>
<name>A0A1I7J4E1_9BACT</name>
<organism evidence="1 2">
    <name type="scientific">Pontibacter akesuensis</name>
    <dbReference type="NCBI Taxonomy" id="388950"/>
    <lineage>
        <taxon>Bacteria</taxon>
        <taxon>Pseudomonadati</taxon>
        <taxon>Bacteroidota</taxon>
        <taxon>Cytophagia</taxon>
        <taxon>Cytophagales</taxon>
        <taxon>Hymenobacteraceae</taxon>
        <taxon>Pontibacter</taxon>
    </lineage>
</organism>
<dbReference type="EMBL" id="FPCA01000003">
    <property type="protein sequence ID" value="SFU80001.1"/>
    <property type="molecule type" value="Genomic_DNA"/>
</dbReference>
<gene>
    <name evidence="1" type="ORF">SAMN04487941_2478</name>
</gene>
<evidence type="ECO:0000313" key="1">
    <source>
        <dbReference type="EMBL" id="SFU80001.1"/>
    </source>
</evidence>
<dbReference type="STRING" id="388950.GCA_001611675_02587"/>
<accession>A0A1I7J4E1</accession>
<keyword evidence="2" id="KW-1185">Reference proteome</keyword>
<reference evidence="2" key="1">
    <citation type="submission" date="2016-10" db="EMBL/GenBank/DDBJ databases">
        <authorList>
            <person name="Varghese N."/>
        </authorList>
    </citation>
    <scope>NUCLEOTIDE SEQUENCE [LARGE SCALE GENOMIC DNA]</scope>
    <source>
        <strain evidence="2">DSM 18820</strain>
    </source>
</reference>
<evidence type="ECO:0000313" key="2">
    <source>
        <dbReference type="Proteomes" id="UP000182491"/>
    </source>
</evidence>
<dbReference type="Proteomes" id="UP000182491">
    <property type="component" value="Unassembled WGS sequence"/>
</dbReference>
<protein>
    <submittedName>
        <fullName evidence="1">Uncharacterized protein</fullName>
    </submittedName>
</protein>